<dbReference type="SUPFAM" id="SSF53335">
    <property type="entry name" value="S-adenosyl-L-methionine-dependent methyltransferases"/>
    <property type="match status" value="1"/>
</dbReference>
<comment type="subcellular location">
    <subcellularLocation>
        <location evidence="1">Mitochondrion</location>
    </subcellularLocation>
</comment>
<evidence type="ECO:0000313" key="9">
    <source>
        <dbReference type="EMBL" id="CAD9615327.1"/>
    </source>
</evidence>
<evidence type="ECO:0000256" key="8">
    <source>
        <dbReference type="SAM" id="MobiDB-lite"/>
    </source>
</evidence>
<keyword evidence="3" id="KW-0809">Transit peptide</keyword>
<evidence type="ECO:0000256" key="6">
    <source>
        <dbReference type="ARBA" id="ARBA00023128"/>
    </source>
</evidence>
<protein>
    <submittedName>
        <fullName evidence="9">Uncharacterized protein</fullName>
    </submittedName>
</protein>
<keyword evidence="5" id="KW-0411">Iron-sulfur</keyword>
<dbReference type="EMBL" id="HBGZ01021235">
    <property type="protein sequence ID" value="CAD9615327.1"/>
    <property type="molecule type" value="Transcribed_RNA"/>
</dbReference>
<keyword evidence="6" id="KW-0496">Mitochondrion</keyword>
<dbReference type="GO" id="GO:0003735">
    <property type="term" value="F:structural constituent of ribosome"/>
    <property type="evidence" value="ECO:0007669"/>
    <property type="project" value="TreeGrafter"/>
</dbReference>
<dbReference type="InterPro" id="IPR029063">
    <property type="entry name" value="SAM-dependent_MTases_sf"/>
</dbReference>
<feature type="compositionally biased region" description="Basic and acidic residues" evidence="8">
    <location>
        <begin position="432"/>
        <end position="451"/>
    </location>
</feature>
<dbReference type="InterPro" id="IPR015324">
    <property type="entry name" value="Ribosomal_Rsm22-like"/>
</dbReference>
<dbReference type="PANTHER" id="PTHR13184:SF5">
    <property type="entry name" value="METHYLTRANSFERASE-LIKE PROTEIN 17, MITOCHONDRIAL"/>
    <property type="match status" value="1"/>
</dbReference>
<gene>
    <name evidence="9" type="ORF">SMAR0320_LOCUS15293</name>
</gene>
<comment type="function">
    <text evidence="7">Mitochondrial ribosome (mitoribosome) assembly factor. Binds at the interface of the head and body domains of the mitochondrial small ribosomal subunit (mt-SSU), occluding the mRNA channel and preventing compaction of the head domain towards the body. Probable inactive methyltransferase: retains the characteristic folding and ability to bind S-adenosyl-L-methionine, but it probably lost its methyltransferase activity.</text>
</comment>
<dbReference type="GO" id="GO:0006412">
    <property type="term" value="P:translation"/>
    <property type="evidence" value="ECO:0007669"/>
    <property type="project" value="InterPro"/>
</dbReference>
<evidence type="ECO:0000256" key="4">
    <source>
        <dbReference type="ARBA" id="ARBA00023004"/>
    </source>
</evidence>
<reference evidence="9" key="1">
    <citation type="submission" date="2021-01" db="EMBL/GenBank/DDBJ databases">
        <authorList>
            <person name="Corre E."/>
            <person name="Pelletier E."/>
            <person name="Niang G."/>
            <person name="Scheremetjew M."/>
            <person name="Finn R."/>
            <person name="Kale V."/>
            <person name="Holt S."/>
            <person name="Cochrane G."/>
            <person name="Meng A."/>
            <person name="Brown T."/>
            <person name="Cohen L."/>
        </authorList>
    </citation>
    <scope>NUCLEOTIDE SEQUENCE</scope>
    <source>
        <strain evidence="9">SM1012Den-03</strain>
    </source>
</reference>
<name>A0A7S2PRH3_9STRA</name>
<sequence>MFRAVAVSSHRRQLSCRYRPTLTSRNTAIKCMQLRYQSSQENPPKASFQQIFESIEQQAMEDERLRAINKPNPWFSLLHYPSRAAWRASDHLLGNKVNKQKDDDDASGGNNNGKSPLEQTQFNLLRQSERTNKQLRRTYKRISETHKKLAIKRERERRMAANLAGPPQTIEQAPDGRIKDDKGREVGSWHEKKSHNSIPTYYGCDDPSVLLSLSMGMAKSDSKLSKFSKLTSTNMKETAVGYGSEQAMTNVRYRFEPQYAIARRVLLEVQSLLGGTPVDADAKKKTFQPKRVLDFGSGIGSSSAAALDVFGVKRSGSEENPATEGIDWIHSIDASQSMREATEKVLKSVLESHPWESEQQKHAEDDAMAEEIAASERILQQIKGEVDERGKERRRKRQAKWEQNWTKQTNYRTRLTFGESIVDSSSFYSNRLERDDRPSLPWQRELDEQRQRASQKKAQTSQKGSFDLILCNYTLSEMSNVPSSLTSTALLWEKLAPNGVMVFVEPGTPDGFSTLRSVRSMLLECCPPRELKERRKQAQQHLSDDDEITAADEWEEECHVIAPCTHNAVCPMSRHQRNHVKRNTRFGKYKNADSTEGEENNDGMSSPNLMDDGSGDDALAELGASESEQEAALLGLLGDGDDISEEDLQSMLDIIENMEDGDDLSDEDGEDLSDEEDGDESDEEEFDDGDFYDIDESSPPSSKSTAAQTNVFDTSFCSFVHNFPGGTSRRRGEKFSYLVVQKRIASDEVDTQHQEEDDLKQIDVVDLLAQSVHHAQKHKQEYLKKRLSKDFDDSSTESSYHEDRSFQVLQQAVDLEEKFLESANDDLGLELLHGEERRKGWGRLIRAPLKRKGHILLDYCSAGGCSKSCGKNSNIDDGKGRIIRQKVSRGWSARVAPGSYSAARKARWGGMWPDLSERTKEVAKKESMKERNEDVLK</sequence>
<dbReference type="PANTHER" id="PTHR13184">
    <property type="entry name" value="37S RIBOSOMAL PROTEIN S22"/>
    <property type="match status" value="1"/>
</dbReference>
<dbReference type="AlphaFoldDB" id="A0A7S2PRH3"/>
<feature type="region of interest" description="Disordered" evidence="8">
    <location>
        <begin position="432"/>
        <end position="460"/>
    </location>
</feature>
<dbReference type="GO" id="GO:0005763">
    <property type="term" value="C:mitochondrial small ribosomal subunit"/>
    <property type="evidence" value="ECO:0007669"/>
    <property type="project" value="TreeGrafter"/>
</dbReference>
<accession>A0A7S2PRH3</accession>
<feature type="compositionally biased region" description="Acidic residues" evidence="8">
    <location>
        <begin position="660"/>
        <end position="696"/>
    </location>
</feature>
<organism evidence="9">
    <name type="scientific">Skeletonema marinoi</name>
    <dbReference type="NCBI Taxonomy" id="267567"/>
    <lineage>
        <taxon>Eukaryota</taxon>
        <taxon>Sar</taxon>
        <taxon>Stramenopiles</taxon>
        <taxon>Ochrophyta</taxon>
        <taxon>Bacillariophyta</taxon>
        <taxon>Coscinodiscophyceae</taxon>
        <taxon>Thalassiosirophycidae</taxon>
        <taxon>Thalassiosirales</taxon>
        <taxon>Skeletonemataceae</taxon>
        <taxon>Skeletonema</taxon>
        <taxon>Skeletonema marinoi-dohrnii complex</taxon>
    </lineage>
</organism>
<dbReference type="GO" id="GO:0008168">
    <property type="term" value="F:methyltransferase activity"/>
    <property type="evidence" value="ECO:0007669"/>
    <property type="project" value="InterPro"/>
</dbReference>
<feature type="region of interest" description="Disordered" evidence="8">
    <location>
        <begin position="660"/>
        <end position="707"/>
    </location>
</feature>
<evidence type="ECO:0000256" key="2">
    <source>
        <dbReference type="ARBA" id="ARBA00022723"/>
    </source>
</evidence>
<feature type="region of interest" description="Disordered" evidence="8">
    <location>
        <begin position="581"/>
        <end position="619"/>
    </location>
</feature>
<dbReference type="InterPro" id="IPR052571">
    <property type="entry name" value="Mt_RNA_Methyltransferase"/>
</dbReference>
<keyword evidence="2" id="KW-0479">Metal-binding</keyword>
<evidence type="ECO:0000256" key="5">
    <source>
        <dbReference type="ARBA" id="ARBA00023014"/>
    </source>
</evidence>
<proteinExistence type="predicted"/>
<evidence type="ECO:0000256" key="3">
    <source>
        <dbReference type="ARBA" id="ARBA00022946"/>
    </source>
</evidence>
<evidence type="ECO:0000256" key="1">
    <source>
        <dbReference type="ARBA" id="ARBA00004173"/>
    </source>
</evidence>
<feature type="region of interest" description="Disordered" evidence="8">
    <location>
        <begin position="97"/>
        <end position="135"/>
    </location>
</feature>
<feature type="compositionally biased region" description="Polar residues" evidence="8">
    <location>
        <begin position="117"/>
        <end position="126"/>
    </location>
</feature>
<dbReference type="Gene3D" id="3.40.50.150">
    <property type="entry name" value="Vaccinia Virus protein VP39"/>
    <property type="match status" value="1"/>
</dbReference>
<feature type="region of interest" description="Disordered" evidence="8">
    <location>
        <begin position="918"/>
        <end position="937"/>
    </location>
</feature>
<dbReference type="GO" id="GO:0046872">
    <property type="term" value="F:metal ion binding"/>
    <property type="evidence" value="ECO:0007669"/>
    <property type="project" value="UniProtKB-KW"/>
</dbReference>
<dbReference type="GO" id="GO:0051536">
    <property type="term" value="F:iron-sulfur cluster binding"/>
    <property type="evidence" value="ECO:0007669"/>
    <property type="project" value="UniProtKB-KW"/>
</dbReference>
<dbReference type="Pfam" id="PF09243">
    <property type="entry name" value="Rsm22"/>
    <property type="match status" value="1"/>
</dbReference>
<keyword evidence="4" id="KW-0408">Iron</keyword>
<evidence type="ECO:0000256" key="7">
    <source>
        <dbReference type="ARBA" id="ARBA00045681"/>
    </source>
</evidence>